<dbReference type="Proteomes" id="UP001233172">
    <property type="component" value="Unassembled WGS sequence"/>
</dbReference>
<sequence length="279" mass="32329">MISNIYRVQSLNTMAKYYLHGTLFPHEEDATHEFKGHRKICQEEIADMNEKTRKSVSRNICGFLNTGKGGTVYCGVDDTGIIMGIKLTQYQRDHVVGSLHDLMSRYTPPVPRDRYTIRFVPVLDSNIPLERREDLCMYDPKKHVDGQSRKTLHLFRSRRRCWCDEDAKKMAFECGVIICDYIIEVIVHPWNADQCQGGIGDLLNVHPIYADEAGKFYFRRLASLRKYSLYEVTLWAELEASRRSQELIESLKNQIKELELSKDSSRQTSDSDNNDGESY</sequence>
<dbReference type="PANTHER" id="PTHR12155:SF41">
    <property type="entry name" value="SCHLAFEN ALBA-2 DOMAIN-CONTAINING PROTEIN"/>
    <property type="match status" value="1"/>
</dbReference>
<dbReference type="Gene3D" id="3.30.950.30">
    <property type="entry name" value="Schlafen, AAA domain"/>
    <property type="match status" value="1"/>
</dbReference>
<evidence type="ECO:0000256" key="1">
    <source>
        <dbReference type="SAM" id="MobiDB-lite"/>
    </source>
</evidence>
<dbReference type="InterPro" id="IPR029684">
    <property type="entry name" value="Schlafen"/>
</dbReference>
<dbReference type="Pfam" id="PF04326">
    <property type="entry name" value="SLFN_AlbA_2"/>
    <property type="match status" value="1"/>
</dbReference>
<evidence type="ECO:0000259" key="2">
    <source>
        <dbReference type="Pfam" id="PF04326"/>
    </source>
</evidence>
<evidence type="ECO:0000313" key="4">
    <source>
        <dbReference type="Proteomes" id="UP001233172"/>
    </source>
</evidence>
<dbReference type="InterPro" id="IPR038461">
    <property type="entry name" value="Schlafen_AlbA_2_dom_sf"/>
</dbReference>
<organism evidence="3 4">
    <name type="scientific">Biomphalaria pfeifferi</name>
    <name type="common">Bloodfluke planorb</name>
    <name type="synonym">Freshwater snail</name>
    <dbReference type="NCBI Taxonomy" id="112525"/>
    <lineage>
        <taxon>Eukaryota</taxon>
        <taxon>Metazoa</taxon>
        <taxon>Spiralia</taxon>
        <taxon>Lophotrochozoa</taxon>
        <taxon>Mollusca</taxon>
        <taxon>Gastropoda</taxon>
        <taxon>Heterobranchia</taxon>
        <taxon>Euthyneura</taxon>
        <taxon>Panpulmonata</taxon>
        <taxon>Hygrophila</taxon>
        <taxon>Lymnaeoidea</taxon>
        <taxon>Planorbidae</taxon>
        <taxon>Biomphalaria</taxon>
    </lineage>
</organism>
<feature type="region of interest" description="Disordered" evidence="1">
    <location>
        <begin position="260"/>
        <end position="279"/>
    </location>
</feature>
<dbReference type="EMBL" id="JASAOG010000024">
    <property type="protein sequence ID" value="KAK0062777.1"/>
    <property type="molecule type" value="Genomic_DNA"/>
</dbReference>
<evidence type="ECO:0000313" key="3">
    <source>
        <dbReference type="EMBL" id="KAK0062777.1"/>
    </source>
</evidence>
<keyword evidence="4" id="KW-1185">Reference proteome</keyword>
<accession>A0AAD8FF74</accession>
<reference evidence="3" key="1">
    <citation type="journal article" date="2023" name="PLoS Negl. Trop. Dis.">
        <title>A genome sequence for Biomphalaria pfeifferi, the major vector snail for the human-infecting parasite Schistosoma mansoni.</title>
        <authorList>
            <person name="Bu L."/>
            <person name="Lu L."/>
            <person name="Laidemitt M.R."/>
            <person name="Zhang S.M."/>
            <person name="Mutuku M."/>
            <person name="Mkoji G."/>
            <person name="Steinauer M."/>
            <person name="Loker E.S."/>
        </authorList>
    </citation>
    <scope>NUCLEOTIDE SEQUENCE</scope>
    <source>
        <strain evidence="3">KasaAsao</strain>
    </source>
</reference>
<reference evidence="3" key="2">
    <citation type="submission" date="2023-04" db="EMBL/GenBank/DDBJ databases">
        <authorList>
            <person name="Bu L."/>
            <person name="Lu L."/>
            <person name="Laidemitt M.R."/>
            <person name="Zhang S.M."/>
            <person name="Mutuku M."/>
            <person name="Mkoji G."/>
            <person name="Steinauer M."/>
            <person name="Loker E.S."/>
        </authorList>
    </citation>
    <scope>NUCLEOTIDE SEQUENCE</scope>
    <source>
        <strain evidence="3">KasaAsao</strain>
        <tissue evidence="3">Whole Snail</tissue>
    </source>
</reference>
<dbReference type="AlphaFoldDB" id="A0AAD8FF74"/>
<feature type="domain" description="Schlafen AlbA-2" evidence="2">
    <location>
        <begin position="29"/>
        <end position="94"/>
    </location>
</feature>
<comment type="caution">
    <text evidence="3">The sequence shown here is derived from an EMBL/GenBank/DDBJ whole genome shotgun (WGS) entry which is preliminary data.</text>
</comment>
<proteinExistence type="predicted"/>
<name>A0AAD8FF74_BIOPF</name>
<protein>
    <recommendedName>
        <fullName evidence="2">Schlafen AlbA-2 domain-containing protein</fullName>
    </recommendedName>
</protein>
<dbReference type="InterPro" id="IPR007421">
    <property type="entry name" value="Schlafen_AlbA_2_dom"/>
</dbReference>
<dbReference type="PANTHER" id="PTHR12155">
    <property type="entry name" value="SCHLAFEN"/>
    <property type="match status" value="1"/>
</dbReference>
<gene>
    <name evidence="3" type="ORF">Bpfe_007982</name>
</gene>